<accession>A0A1I0IQJ0</accession>
<evidence type="ECO:0000313" key="2">
    <source>
        <dbReference type="Proteomes" id="UP000182332"/>
    </source>
</evidence>
<name>A0A1I0IQJ0_9PSED</name>
<dbReference type="AlphaFoldDB" id="A0A1I0IQJ0"/>
<gene>
    <name evidence="1" type="ORF">SAMN05216197_14020</name>
</gene>
<evidence type="ECO:0000313" key="1">
    <source>
        <dbReference type="EMBL" id="SET99361.1"/>
    </source>
</evidence>
<organism evidence="1 2">
    <name type="scientific">Pseudomonas graminis</name>
    <dbReference type="NCBI Taxonomy" id="158627"/>
    <lineage>
        <taxon>Bacteria</taxon>
        <taxon>Pseudomonadati</taxon>
        <taxon>Pseudomonadota</taxon>
        <taxon>Gammaproteobacteria</taxon>
        <taxon>Pseudomonadales</taxon>
        <taxon>Pseudomonadaceae</taxon>
        <taxon>Pseudomonas</taxon>
    </lineage>
</organism>
<dbReference type="Proteomes" id="UP000182332">
    <property type="component" value="Unassembled WGS sequence"/>
</dbReference>
<reference evidence="1 2" key="1">
    <citation type="submission" date="2016-10" db="EMBL/GenBank/DDBJ databases">
        <authorList>
            <person name="de Groot N.N."/>
        </authorList>
    </citation>
    <scope>NUCLEOTIDE SEQUENCE [LARGE SCALE GENOMIC DNA]</scope>
    <source>
        <strain evidence="1 2">DSM 11363</strain>
    </source>
</reference>
<proteinExistence type="predicted"/>
<protein>
    <submittedName>
        <fullName evidence="1">Uncharacterized protein</fullName>
    </submittedName>
</protein>
<sequence>MQSPPLGIRNQKIIILCRDVGGYLGRLSTFLGKSNDVVFIDLTQGGKEMSWLPGKMRRWLKKYLIIRRAHAEIRAAGHVDALLVVNPSQLDEGLVLQAQSAARLTIAYLSDGIARLAMPLDQLATFDKVYTFDGADAREYQLRKLYNYIYEEHADFKTTSDFKAFVVMGGKHRVDVLGRVAQAFEQLGYSSTCKFLVQSKPVPGASPLLTFFRQRMGIDETAEYVRRSEILIDIVRPGHAGLSFRFFEALLYRKKMITNNASVADYDFYDPRNILIIDSDHPVIPESFISGEYVDPPEEVVQRYSMASWTNEVFSSPPAGPNRLPITES</sequence>
<dbReference type="EMBL" id="FOHW01000040">
    <property type="protein sequence ID" value="SET99361.1"/>
    <property type="molecule type" value="Genomic_DNA"/>
</dbReference>